<name>A0A2P2J5A2_RHIMU</name>
<accession>A0A2P2J5A2</accession>
<dbReference type="AlphaFoldDB" id="A0A2P2J5A2"/>
<dbReference type="EMBL" id="GGEC01008147">
    <property type="protein sequence ID" value="MBW88630.1"/>
    <property type="molecule type" value="Transcribed_RNA"/>
</dbReference>
<reference evidence="1" key="1">
    <citation type="submission" date="2018-02" db="EMBL/GenBank/DDBJ databases">
        <title>Rhizophora mucronata_Transcriptome.</title>
        <authorList>
            <person name="Meera S.P."/>
            <person name="Sreeshan A."/>
            <person name="Augustine A."/>
        </authorList>
    </citation>
    <scope>NUCLEOTIDE SEQUENCE</scope>
    <source>
        <tissue evidence="1">Leaf</tissue>
    </source>
</reference>
<dbReference type="GO" id="GO:0016740">
    <property type="term" value="F:transferase activity"/>
    <property type="evidence" value="ECO:0007669"/>
    <property type="project" value="UniProtKB-KW"/>
</dbReference>
<keyword evidence="1" id="KW-0808">Transferase</keyword>
<sequence length="42" mass="4712">MFNTPEGKVKDPDFLKKVSSLIKEDDHLVVVISLVHDNCSLT</sequence>
<protein>
    <submittedName>
        <fullName evidence="1">Rhodanese-related sulfurtransferase</fullName>
    </submittedName>
</protein>
<evidence type="ECO:0000313" key="1">
    <source>
        <dbReference type="EMBL" id="MBW88630.1"/>
    </source>
</evidence>
<organism evidence="1">
    <name type="scientific">Rhizophora mucronata</name>
    <name type="common">Asiatic mangrove</name>
    <dbReference type="NCBI Taxonomy" id="61149"/>
    <lineage>
        <taxon>Eukaryota</taxon>
        <taxon>Viridiplantae</taxon>
        <taxon>Streptophyta</taxon>
        <taxon>Embryophyta</taxon>
        <taxon>Tracheophyta</taxon>
        <taxon>Spermatophyta</taxon>
        <taxon>Magnoliopsida</taxon>
        <taxon>eudicotyledons</taxon>
        <taxon>Gunneridae</taxon>
        <taxon>Pentapetalae</taxon>
        <taxon>rosids</taxon>
        <taxon>fabids</taxon>
        <taxon>Malpighiales</taxon>
        <taxon>Rhizophoraceae</taxon>
        <taxon>Rhizophora</taxon>
    </lineage>
</organism>
<proteinExistence type="predicted"/>